<keyword evidence="5 7" id="KW-0378">Hydrolase</keyword>
<keyword evidence="3" id="KW-0964">Secreted</keyword>
<proteinExistence type="inferred from homology"/>
<dbReference type="InterPro" id="IPR023827">
    <property type="entry name" value="Peptidase_S8_Asp-AS"/>
</dbReference>
<dbReference type="InterPro" id="IPR034084">
    <property type="entry name" value="Thermitase-like_dom"/>
</dbReference>
<evidence type="ECO:0000256" key="3">
    <source>
        <dbReference type="ARBA" id="ARBA00022525"/>
    </source>
</evidence>
<dbReference type="KEGG" id="glj:GKIL_0847"/>
<keyword evidence="10" id="KW-0732">Signal</keyword>
<feature type="active site" description="Charge relay system" evidence="7">
    <location>
        <position position="146"/>
    </location>
</feature>
<dbReference type="InterPro" id="IPR017295">
    <property type="entry name" value="Pept_S8A_subtilisin_cyanobac-1"/>
</dbReference>
<feature type="active site" description="Charge relay system" evidence="7">
    <location>
        <position position="180"/>
    </location>
</feature>
<dbReference type="PROSITE" id="PS00136">
    <property type="entry name" value="SUBTILASE_ASP"/>
    <property type="match status" value="1"/>
</dbReference>
<dbReference type="CDD" id="cd07484">
    <property type="entry name" value="Peptidases_S8_Thermitase_like"/>
    <property type="match status" value="1"/>
</dbReference>
<dbReference type="PROSITE" id="PS51892">
    <property type="entry name" value="SUBTILASE"/>
    <property type="match status" value="1"/>
</dbReference>
<comment type="similarity">
    <text evidence="2 7 8">Belongs to the peptidase S8 family.</text>
</comment>
<dbReference type="Pfam" id="PF19366">
    <property type="entry name" value="DUF5942"/>
    <property type="match status" value="1"/>
</dbReference>
<reference evidence="13 14" key="1">
    <citation type="journal article" date="2013" name="PLoS ONE">
        <title>Cultivation and Complete Genome Sequencing of Gloeobacter kilaueensis sp. nov., from a Lava Cave in Kilauea Caldera, Hawai'i.</title>
        <authorList>
            <person name="Saw J.H."/>
            <person name="Schatz M."/>
            <person name="Brown M.V."/>
            <person name="Kunkel D.D."/>
            <person name="Foster J.S."/>
            <person name="Shick H."/>
            <person name="Christensen S."/>
            <person name="Hou S."/>
            <person name="Wan X."/>
            <person name="Donachie S.P."/>
        </authorList>
    </citation>
    <scope>NUCLEOTIDE SEQUENCE [LARGE SCALE GENOMIC DNA]</scope>
    <source>
        <strain evidence="14">JS</strain>
    </source>
</reference>
<evidence type="ECO:0000256" key="10">
    <source>
        <dbReference type="SAM" id="SignalP"/>
    </source>
</evidence>
<evidence type="ECO:0000259" key="11">
    <source>
        <dbReference type="Pfam" id="PF00082"/>
    </source>
</evidence>
<feature type="domain" description="DUF5942" evidence="12">
    <location>
        <begin position="407"/>
        <end position="570"/>
    </location>
</feature>
<dbReference type="GO" id="GO:0004252">
    <property type="term" value="F:serine-type endopeptidase activity"/>
    <property type="evidence" value="ECO:0007669"/>
    <property type="project" value="UniProtKB-UniRule"/>
</dbReference>
<keyword evidence="9" id="KW-0812">Transmembrane</keyword>
<feature type="transmembrane region" description="Helical" evidence="9">
    <location>
        <begin position="521"/>
        <end position="541"/>
    </location>
</feature>
<evidence type="ECO:0000256" key="6">
    <source>
        <dbReference type="ARBA" id="ARBA00022825"/>
    </source>
</evidence>
<dbReference type="PRINTS" id="PR00723">
    <property type="entry name" value="SUBTILISIN"/>
</dbReference>
<dbReference type="PANTHER" id="PTHR43806">
    <property type="entry name" value="PEPTIDASE S8"/>
    <property type="match status" value="1"/>
</dbReference>
<evidence type="ECO:0000256" key="9">
    <source>
        <dbReference type="SAM" id="Phobius"/>
    </source>
</evidence>
<evidence type="ECO:0000256" key="8">
    <source>
        <dbReference type="RuleBase" id="RU003355"/>
    </source>
</evidence>
<accession>U5QDZ5</accession>
<evidence type="ECO:0000259" key="12">
    <source>
        <dbReference type="Pfam" id="PF19366"/>
    </source>
</evidence>
<dbReference type="EMBL" id="CP003587">
    <property type="protein sequence ID" value="AGY57093.1"/>
    <property type="molecule type" value="Genomic_DNA"/>
</dbReference>
<feature type="chain" id="PRO_5004663879" evidence="10">
    <location>
        <begin position="28"/>
        <end position="577"/>
    </location>
</feature>
<dbReference type="Pfam" id="PF00082">
    <property type="entry name" value="Peptidase_S8"/>
    <property type="match status" value="1"/>
</dbReference>
<name>U5QDZ5_GLOK1</name>
<gene>
    <name evidence="13" type="ORF">GKIL_0847</name>
</gene>
<feature type="active site" description="Charge relay system" evidence="7">
    <location>
        <position position="347"/>
    </location>
</feature>
<keyword evidence="9" id="KW-1133">Transmembrane helix</keyword>
<evidence type="ECO:0000313" key="13">
    <source>
        <dbReference type="EMBL" id="AGY57093.1"/>
    </source>
</evidence>
<evidence type="ECO:0000256" key="7">
    <source>
        <dbReference type="PROSITE-ProRule" id="PRU01240"/>
    </source>
</evidence>
<evidence type="ECO:0000313" key="14">
    <source>
        <dbReference type="Proteomes" id="UP000017396"/>
    </source>
</evidence>
<dbReference type="InterPro" id="IPR036852">
    <property type="entry name" value="Peptidase_S8/S53_dom_sf"/>
</dbReference>
<comment type="subcellular location">
    <subcellularLocation>
        <location evidence="1">Secreted</location>
    </subcellularLocation>
</comment>
<keyword evidence="4 7" id="KW-0645">Protease</keyword>
<dbReference type="RefSeq" id="WP_023172148.1">
    <property type="nucleotide sequence ID" value="NC_022600.1"/>
</dbReference>
<dbReference type="PIRSF" id="PIRSF037851">
    <property type="entry name" value="Subtilisin_cyano"/>
    <property type="match status" value="1"/>
</dbReference>
<protein>
    <submittedName>
        <fullName evidence="13">Peptidase S8/S53 subtilisin kexin sedolisin</fullName>
    </submittedName>
</protein>
<evidence type="ECO:0000256" key="5">
    <source>
        <dbReference type="ARBA" id="ARBA00022801"/>
    </source>
</evidence>
<dbReference type="GO" id="GO:0006508">
    <property type="term" value="P:proteolysis"/>
    <property type="evidence" value="ECO:0007669"/>
    <property type="project" value="UniProtKB-KW"/>
</dbReference>
<dbReference type="AlphaFoldDB" id="U5QDZ5"/>
<dbReference type="InterPro" id="IPR045986">
    <property type="entry name" value="DUF5942"/>
</dbReference>
<dbReference type="InterPro" id="IPR050131">
    <property type="entry name" value="Peptidase_S8_subtilisin-like"/>
</dbReference>
<dbReference type="STRING" id="1183438.GKIL_0847"/>
<dbReference type="eggNOG" id="COG1404">
    <property type="taxonomic scope" value="Bacteria"/>
</dbReference>
<feature type="transmembrane region" description="Helical" evidence="9">
    <location>
        <begin position="415"/>
        <end position="437"/>
    </location>
</feature>
<keyword evidence="14" id="KW-1185">Reference proteome</keyword>
<sequence length="577" mass="60683">MPTKAGVFWKVLLGWVALALGGPAVLAAPAPIEEAVVAFNHPAAQTLIADLEKSYGIDFEANSRYSDDRRLFRLRFDANRHGEIYRLLAGLQGGKVLDYVEPNYLYHATGFPNDPLYSRQWNLRAIGVEHAWQKANGEGAVVAVIDTGVAHNLPDLDQTDFVGGYDFVNDRSDATDDQGHGSHVAGTIAQSTDNGEGVAGIAYRARIMPVKVLDRYGSGTALDVADGIRFAADQGANVINLSLGGPADSSAIREAVEYARHKGVVVVCAAGNESSPQASYPALYPACLSVSATGPDGALAFYSNYGRGVDLSAPGGDKSTGGDEGGILQNTIDSSGNSTYASYQGTSMAAPHVAGVAALLYSAGIHDAGAIRKILLSSTRPVGHDYLNQHGAGQLNAALALDAVDQPYFFFRGGIWWLVPLSTLLVGVVFTALVMIARPSGGGINDFTYAVGFIVAGLGLFPLSAFGTTWGPEGLLALLATPLPNWDRIFFGSLLNPVLHSILVPGILAALLAGFNWGRSLAIGSCVGTAALLALQASVFYTPLMWFSEESYARGFLGVNTALCLLVGFVLARVSDR</sequence>
<dbReference type="InterPro" id="IPR015500">
    <property type="entry name" value="Peptidase_S8_subtilisin-rel"/>
</dbReference>
<dbReference type="PROSITE" id="PS00138">
    <property type="entry name" value="SUBTILASE_SER"/>
    <property type="match status" value="1"/>
</dbReference>
<dbReference type="HOGENOM" id="CLU_011263_15_4_3"/>
<feature type="transmembrane region" description="Helical" evidence="9">
    <location>
        <begin position="490"/>
        <end position="514"/>
    </location>
</feature>
<feature type="signal peptide" evidence="10">
    <location>
        <begin position="1"/>
        <end position="27"/>
    </location>
</feature>
<dbReference type="GO" id="GO:0005576">
    <property type="term" value="C:extracellular region"/>
    <property type="evidence" value="ECO:0007669"/>
    <property type="project" value="UniProtKB-SubCell"/>
</dbReference>
<keyword evidence="6 7" id="KW-0720">Serine protease</keyword>
<evidence type="ECO:0000256" key="1">
    <source>
        <dbReference type="ARBA" id="ARBA00004613"/>
    </source>
</evidence>
<organism evidence="13 14">
    <name type="scientific">Gloeobacter kilaueensis (strain ATCC BAA-2537 / CCAP 1431/1 / ULC 316 / JS1)</name>
    <dbReference type="NCBI Taxonomy" id="1183438"/>
    <lineage>
        <taxon>Bacteria</taxon>
        <taxon>Bacillati</taxon>
        <taxon>Cyanobacteriota</taxon>
        <taxon>Cyanophyceae</taxon>
        <taxon>Gloeobacterales</taxon>
        <taxon>Gloeobacteraceae</taxon>
        <taxon>Gloeobacter</taxon>
    </lineage>
</organism>
<dbReference type="InterPro" id="IPR023828">
    <property type="entry name" value="Peptidase_S8_Ser-AS"/>
</dbReference>
<dbReference type="PANTHER" id="PTHR43806:SF11">
    <property type="entry name" value="CEREVISIN-RELATED"/>
    <property type="match status" value="1"/>
</dbReference>
<dbReference type="SUPFAM" id="SSF52743">
    <property type="entry name" value="Subtilisin-like"/>
    <property type="match status" value="1"/>
</dbReference>
<dbReference type="Proteomes" id="UP000017396">
    <property type="component" value="Chromosome"/>
</dbReference>
<dbReference type="Gene3D" id="3.40.50.200">
    <property type="entry name" value="Peptidase S8/S53 domain"/>
    <property type="match status" value="1"/>
</dbReference>
<keyword evidence="9" id="KW-0472">Membrane</keyword>
<dbReference type="InterPro" id="IPR000209">
    <property type="entry name" value="Peptidase_S8/S53_dom"/>
</dbReference>
<feature type="transmembrane region" description="Helical" evidence="9">
    <location>
        <begin position="553"/>
        <end position="572"/>
    </location>
</feature>
<evidence type="ECO:0000256" key="4">
    <source>
        <dbReference type="ARBA" id="ARBA00022670"/>
    </source>
</evidence>
<evidence type="ECO:0000256" key="2">
    <source>
        <dbReference type="ARBA" id="ARBA00011073"/>
    </source>
</evidence>
<feature type="transmembrane region" description="Helical" evidence="9">
    <location>
        <begin position="449"/>
        <end position="470"/>
    </location>
</feature>
<feature type="domain" description="Peptidase S8/S53" evidence="11">
    <location>
        <begin position="137"/>
        <end position="363"/>
    </location>
</feature>